<proteinExistence type="predicted"/>
<protein>
    <submittedName>
        <fullName evidence="2">Uncharacterized protein</fullName>
    </submittedName>
</protein>
<evidence type="ECO:0000256" key="1">
    <source>
        <dbReference type="SAM" id="Phobius"/>
    </source>
</evidence>
<feature type="transmembrane region" description="Helical" evidence="1">
    <location>
        <begin position="73"/>
        <end position="95"/>
    </location>
</feature>
<keyword evidence="3" id="KW-1185">Reference proteome</keyword>
<feature type="transmembrane region" description="Helical" evidence="1">
    <location>
        <begin position="48"/>
        <end position="66"/>
    </location>
</feature>
<dbReference type="RefSeq" id="WP_133155644.1">
    <property type="nucleotide sequence ID" value="NZ_CP037867.1"/>
</dbReference>
<reference evidence="2 3" key="1">
    <citation type="submission" date="2019-03" db="EMBL/GenBank/DDBJ databases">
        <authorList>
            <person name="Sebastian G."/>
            <person name="Baumann P."/>
            <person name="Ruckert C."/>
            <person name="Kalinowski J."/>
            <person name="Nebel B."/>
            <person name="Takors R."/>
            <person name="Blombach B."/>
        </authorList>
    </citation>
    <scope>NUCLEOTIDE SEQUENCE [LARGE SCALE GENOMIC DNA]</scope>
    <source>
        <strain evidence="2 3">DSM 1084</strain>
    </source>
</reference>
<keyword evidence="1" id="KW-0472">Membrane</keyword>
<dbReference type="EMBL" id="CP037867">
    <property type="protein sequence ID" value="QBM26501.1"/>
    <property type="molecule type" value="Genomic_DNA"/>
</dbReference>
<evidence type="ECO:0000313" key="2">
    <source>
        <dbReference type="EMBL" id="QBM26501.1"/>
    </source>
</evidence>
<keyword evidence="1" id="KW-0812">Transmembrane</keyword>
<evidence type="ECO:0000313" key="3">
    <source>
        <dbReference type="Proteomes" id="UP000293912"/>
    </source>
</evidence>
<gene>
    <name evidence="2" type="ORF">HPF_02335</name>
</gene>
<dbReference type="Proteomes" id="UP000293912">
    <property type="component" value="Chromosome"/>
</dbReference>
<sequence>MTSHRPLKVLAAVAMVFGALTVFSGGQGLFGPADTRAALGHTVGFVLWFNFLAGFVYVVAGLGLWLGRRWGLWLATALALGTALVAIAFGAHVLAGGAFEMRTVGALALRLGFWVVVAAVGWRRPAGA</sequence>
<keyword evidence="1" id="KW-1133">Transmembrane helix</keyword>
<dbReference type="KEGG" id="hpse:HPF_02335"/>
<feature type="transmembrane region" description="Helical" evidence="1">
    <location>
        <begin position="101"/>
        <end position="122"/>
    </location>
</feature>
<dbReference type="AlphaFoldDB" id="A0A4P6WYQ5"/>
<organism evidence="2 3">
    <name type="scientific">Hydrogenophaga pseudoflava</name>
    <name type="common">Pseudomonas carboxydoflava</name>
    <dbReference type="NCBI Taxonomy" id="47421"/>
    <lineage>
        <taxon>Bacteria</taxon>
        <taxon>Pseudomonadati</taxon>
        <taxon>Pseudomonadota</taxon>
        <taxon>Betaproteobacteria</taxon>
        <taxon>Burkholderiales</taxon>
        <taxon>Comamonadaceae</taxon>
        <taxon>Hydrogenophaga</taxon>
    </lineage>
</organism>
<accession>A0A4P6WYQ5</accession>
<name>A0A4P6WYQ5_HYDPS</name>